<dbReference type="AlphaFoldDB" id="A0AA88PQ14"/>
<evidence type="ECO:0000313" key="2">
    <source>
        <dbReference type="EMBL" id="KAK2892887.1"/>
    </source>
</evidence>
<dbReference type="EMBL" id="JAUYZG010000012">
    <property type="protein sequence ID" value="KAK2892887.1"/>
    <property type="molecule type" value="Genomic_DNA"/>
</dbReference>
<dbReference type="Proteomes" id="UP001187343">
    <property type="component" value="Unassembled WGS sequence"/>
</dbReference>
<feature type="region of interest" description="Disordered" evidence="1">
    <location>
        <begin position="1"/>
        <end position="20"/>
    </location>
</feature>
<proteinExistence type="predicted"/>
<evidence type="ECO:0000256" key="1">
    <source>
        <dbReference type="SAM" id="MobiDB-lite"/>
    </source>
</evidence>
<keyword evidence="3" id="KW-1185">Reference proteome</keyword>
<protein>
    <submittedName>
        <fullName evidence="2">Uncharacterized protein</fullName>
    </submittedName>
</protein>
<accession>A0AA88PQ14</accession>
<sequence>MRDQTDTRSTSGSDKRFIGPVSRYQSPMTDLYQTVMRTELICQQSKSVHKITDISQHHLSSEYSSPFPVLPMLISFSRTQTAHSSIGTEHDACAPQLVFISLQPGLVGSPPATEPNGIQMRRCTCSGWRENGLACGTLWKALSKHDPIVTPTAHGPCRSQTGPLSLFRYPGADLLHFKLNHHPQSRCCIQAPKAFTIAS</sequence>
<comment type="caution">
    <text evidence="2">The sequence shown here is derived from an EMBL/GenBank/DDBJ whole genome shotgun (WGS) entry which is preliminary data.</text>
</comment>
<organism evidence="2 3">
    <name type="scientific">Cirrhinus molitorella</name>
    <name type="common">mud carp</name>
    <dbReference type="NCBI Taxonomy" id="172907"/>
    <lineage>
        <taxon>Eukaryota</taxon>
        <taxon>Metazoa</taxon>
        <taxon>Chordata</taxon>
        <taxon>Craniata</taxon>
        <taxon>Vertebrata</taxon>
        <taxon>Euteleostomi</taxon>
        <taxon>Actinopterygii</taxon>
        <taxon>Neopterygii</taxon>
        <taxon>Teleostei</taxon>
        <taxon>Ostariophysi</taxon>
        <taxon>Cypriniformes</taxon>
        <taxon>Cyprinidae</taxon>
        <taxon>Labeoninae</taxon>
        <taxon>Labeonini</taxon>
        <taxon>Cirrhinus</taxon>
    </lineage>
</organism>
<evidence type="ECO:0000313" key="3">
    <source>
        <dbReference type="Proteomes" id="UP001187343"/>
    </source>
</evidence>
<reference evidence="2" key="1">
    <citation type="submission" date="2023-08" db="EMBL/GenBank/DDBJ databases">
        <title>Chromosome-level Genome Assembly of mud carp (Cirrhinus molitorella).</title>
        <authorList>
            <person name="Liu H."/>
        </authorList>
    </citation>
    <scope>NUCLEOTIDE SEQUENCE</scope>
    <source>
        <strain evidence="2">Prfri</strain>
        <tissue evidence="2">Muscle</tissue>
    </source>
</reference>
<gene>
    <name evidence="2" type="ORF">Q8A67_012875</name>
</gene>
<name>A0AA88PQ14_9TELE</name>